<comment type="caution">
    <text evidence="7">The sequence shown here is derived from an EMBL/GenBank/DDBJ whole genome shotgun (WGS) entry which is preliminary data.</text>
</comment>
<dbReference type="InterPro" id="IPR023485">
    <property type="entry name" value="Ptyr_pPase"/>
</dbReference>
<feature type="active site" description="Proton donor" evidence="5">
    <location>
        <position position="125"/>
    </location>
</feature>
<protein>
    <recommendedName>
        <fullName evidence="2">protein-tyrosine-phosphatase</fullName>
        <ecNumber evidence="2">3.1.3.48</ecNumber>
    </recommendedName>
</protein>
<keyword evidence="8" id="KW-1185">Reference proteome</keyword>
<keyword evidence="4" id="KW-0904">Protein phosphatase</keyword>
<reference evidence="7 8" key="1">
    <citation type="journal article" date="2017" name="Chemistry">
        <title>Isolation, Biosynthesis and Chemical Modifications of Rubterolones A-F: Rare Tropolone Alkaloids from Actinomadura sp. 5-2.</title>
        <authorList>
            <person name="Guo H."/>
            <person name="Benndorf R."/>
            <person name="Leichnitz D."/>
            <person name="Klassen J.L."/>
            <person name="Vollmers J."/>
            <person name="Gorls H."/>
            <person name="Steinacker M."/>
            <person name="Weigel C."/>
            <person name="Dahse H.M."/>
            <person name="Kaster A.K."/>
            <person name="de Beer Z.W."/>
            <person name="Poulsen M."/>
            <person name="Beemelmanns C."/>
        </authorList>
    </citation>
    <scope>NUCLEOTIDE SEQUENCE [LARGE SCALE GENOMIC DNA]</scope>
    <source>
        <strain evidence="7 8">5-2</strain>
    </source>
</reference>
<organism evidence="7 8">
    <name type="scientific">Actinomadura rubteroloni</name>
    <dbReference type="NCBI Taxonomy" id="1926885"/>
    <lineage>
        <taxon>Bacteria</taxon>
        <taxon>Bacillati</taxon>
        <taxon>Actinomycetota</taxon>
        <taxon>Actinomycetes</taxon>
        <taxon>Streptosporangiales</taxon>
        <taxon>Thermomonosporaceae</taxon>
        <taxon>Actinomadura</taxon>
    </lineage>
</organism>
<keyword evidence="3 7" id="KW-0378">Hydrolase</keyword>
<proteinExistence type="inferred from homology"/>
<evidence type="ECO:0000256" key="5">
    <source>
        <dbReference type="PIRSR" id="PIRSR617867-1"/>
    </source>
</evidence>
<name>A0A2P4UNL5_9ACTN</name>
<evidence type="ECO:0000256" key="4">
    <source>
        <dbReference type="ARBA" id="ARBA00022912"/>
    </source>
</evidence>
<dbReference type="SMART" id="SM00226">
    <property type="entry name" value="LMWPc"/>
    <property type="match status" value="1"/>
</dbReference>
<accession>A0A2P4UNL5</accession>
<dbReference type="InterPro" id="IPR036196">
    <property type="entry name" value="Ptyr_pPase_sf"/>
</dbReference>
<dbReference type="PRINTS" id="PR00719">
    <property type="entry name" value="LMWPTPASE"/>
</dbReference>
<dbReference type="InterPro" id="IPR050438">
    <property type="entry name" value="LMW_PTPase"/>
</dbReference>
<evidence type="ECO:0000256" key="3">
    <source>
        <dbReference type="ARBA" id="ARBA00022801"/>
    </source>
</evidence>
<comment type="similarity">
    <text evidence="1">Belongs to the low molecular weight phosphotyrosine protein phosphatase family.</text>
</comment>
<dbReference type="AlphaFoldDB" id="A0A2P4UNL5"/>
<dbReference type="SUPFAM" id="SSF52788">
    <property type="entry name" value="Phosphotyrosine protein phosphatases I"/>
    <property type="match status" value="1"/>
</dbReference>
<dbReference type="PANTHER" id="PTHR11717">
    <property type="entry name" value="LOW MOLECULAR WEIGHT PROTEIN TYROSINE PHOSPHATASE"/>
    <property type="match status" value="1"/>
</dbReference>
<dbReference type="Gene3D" id="3.40.50.2300">
    <property type="match status" value="1"/>
</dbReference>
<feature type="domain" description="Phosphotyrosine protein phosphatase I" evidence="6">
    <location>
        <begin position="3"/>
        <end position="151"/>
    </location>
</feature>
<dbReference type="GO" id="GO:0004725">
    <property type="term" value="F:protein tyrosine phosphatase activity"/>
    <property type="evidence" value="ECO:0007669"/>
    <property type="project" value="UniProtKB-EC"/>
</dbReference>
<evidence type="ECO:0000259" key="6">
    <source>
        <dbReference type="SMART" id="SM00226"/>
    </source>
</evidence>
<feature type="active site" evidence="5">
    <location>
        <position position="15"/>
    </location>
</feature>
<dbReference type="Proteomes" id="UP000242367">
    <property type="component" value="Unassembled WGS sequence"/>
</dbReference>
<feature type="active site" description="Nucleophile" evidence="5">
    <location>
        <position position="9"/>
    </location>
</feature>
<evidence type="ECO:0000256" key="2">
    <source>
        <dbReference type="ARBA" id="ARBA00013064"/>
    </source>
</evidence>
<evidence type="ECO:0000256" key="1">
    <source>
        <dbReference type="ARBA" id="ARBA00011063"/>
    </source>
</evidence>
<dbReference type="InterPro" id="IPR017867">
    <property type="entry name" value="Tyr_phospatase_low_mol_wt"/>
</dbReference>
<dbReference type="EMBL" id="MTBP01000001">
    <property type="protein sequence ID" value="POM26636.1"/>
    <property type="molecule type" value="Genomic_DNA"/>
</dbReference>
<dbReference type="Pfam" id="PF01451">
    <property type="entry name" value="LMWPc"/>
    <property type="match status" value="1"/>
</dbReference>
<dbReference type="RefSeq" id="WP_103561575.1">
    <property type="nucleotide sequence ID" value="NZ_MTBP01000001.1"/>
</dbReference>
<sequence length="159" mass="17573">MPFRVTFVCTGNICRSPMAEHVLRHHVGEAGLDVVVDSSGIDGWHVGEHADRRTVAALRRAGYATSHTARRFDPEWFDGYDLILALDEGHLRDLRTMAPDSAARAKVRMLREFDPVAGEDLDVPDPYYGGTDGFDRVLRLIEAAMPGLLREIKSGVTVG</sequence>
<dbReference type="EC" id="3.1.3.48" evidence="2"/>
<dbReference type="CDD" id="cd16343">
    <property type="entry name" value="LMWPTP"/>
    <property type="match status" value="1"/>
</dbReference>
<dbReference type="PANTHER" id="PTHR11717:SF7">
    <property type="entry name" value="LOW MOLECULAR WEIGHT PHOSPHOTYROSINE PROTEIN PHOSPHATASE"/>
    <property type="match status" value="1"/>
</dbReference>
<evidence type="ECO:0000313" key="8">
    <source>
        <dbReference type="Proteomes" id="UP000242367"/>
    </source>
</evidence>
<evidence type="ECO:0000313" key="7">
    <source>
        <dbReference type="EMBL" id="POM26636.1"/>
    </source>
</evidence>
<gene>
    <name evidence="7" type="primary">ptpA_2</name>
    <name evidence="7" type="ORF">BTM25_10390</name>
</gene>